<comment type="caution">
    <text evidence="1">The sequence shown here is derived from an EMBL/GenBank/DDBJ whole genome shotgun (WGS) entry which is preliminary data.</text>
</comment>
<protein>
    <submittedName>
        <fullName evidence="1">Uncharacterized protein</fullName>
    </submittedName>
</protein>
<dbReference type="EMBL" id="LAZR01008981">
    <property type="protein sequence ID" value="KKM75412.1"/>
    <property type="molecule type" value="Genomic_DNA"/>
</dbReference>
<proteinExistence type="predicted"/>
<gene>
    <name evidence="1" type="ORF">LCGC14_1390500</name>
</gene>
<dbReference type="AlphaFoldDB" id="A0A0F9N1P8"/>
<organism evidence="1">
    <name type="scientific">marine sediment metagenome</name>
    <dbReference type="NCBI Taxonomy" id="412755"/>
    <lineage>
        <taxon>unclassified sequences</taxon>
        <taxon>metagenomes</taxon>
        <taxon>ecological metagenomes</taxon>
    </lineage>
</organism>
<sequence>MPFGEMKLSYTPGLDGKNPQRLENSPFGIFFSDLKICNTQFWKYNDFGRNWEFKNRSGVIASFDLRGRSKDF</sequence>
<evidence type="ECO:0000313" key="1">
    <source>
        <dbReference type="EMBL" id="KKM75412.1"/>
    </source>
</evidence>
<reference evidence="1" key="1">
    <citation type="journal article" date="2015" name="Nature">
        <title>Complex archaea that bridge the gap between prokaryotes and eukaryotes.</title>
        <authorList>
            <person name="Spang A."/>
            <person name="Saw J.H."/>
            <person name="Jorgensen S.L."/>
            <person name="Zaremba-Niedzwiedzka K."/>
            <person name="Martijn J."/>
            <person name="Lind A.E."/>
            <person name="van Eijk R."/>
            <person name="Schleper C."/>
            <person name="Guy L."/>
            <person name="Ettema T.J."/>
        </authorList>
    </citation>
    <scope>NUCLEOTIDE SEQUENCE</scope>
</reference>
<name>A0A0F9N1P8_9ZZZZ</name>
<accession>A0A0F9N1P8</accession>